<dbReference type="OrthoDB" id="3223806at2759"/>
<dbReference type="EMBL" id="JADNYJ010000123">
    <property type="protein sequence ID" value="KAF8882372.1"/>
    <property type="molecule type" value="Genomic_DNA"/>
</dbReference>
<protein>
    <submittedName>
        <fullName evidence="1">Uncharacterized protein</fullName>
    </submittedName>
</protein>
<comment type="caution">
    <text evidence="1">The sequence shown here is derived from an EMBL/GenBank/DDBJ whole genome shotgun (WGS) entry which is preliminary data.</text>
</comment>
<evidence type="ECO:0000313" key="2">
    <source>
        <dbReference type="Proteomes" id="UP000724874"/>
    </source>
</evidence>
<keyword evidence="2" id="KW-1185">Reference proteome</keyword>
<sequence>MDAGSAQGITLGPHFTAHATNLADNPALAHIQVMLVDACTLTLKFVNCSGSPHLPLHFYLKPKECVAIKPISLYSHNHKGQKSVFPPWVQKKMSATLVNNVESCNLELSILDGQVYFEQCNNLLVPSIDSQICQSIDLDETSTVYAVGRHTRLSKSAEECTIDFGKFTTVPVPHVWPGLSYPAQPGLARCTRVMHLGFQRNPEEELAKVGIWDAMA</sequence>
<dbReference type="Proteomes" id="UP000724874">
    <property type="component" value="Unassembled WGS sequence"/>
</dbReference>
<evidence type="ECO:0000313" key="1">
    <source>
        <dbReference type="EMBL" id="KAF8882372.1"/>
    </source>
</evidence>
<proteinExistence type="predicted"/>
<reference evidence="1" key="1">
    <citation type="submission" date="2020-11" db="EMBL/GenBank/DDBJ databases">
        <authorList>
            <consortium name="DOE Joint Genome Institute"/>
            <person name="Ahrendt S."/>
            <person name="Riley R."/>
            <person name="Andreopoulos W."/>
            <person name="LaButti K."/>
            <person name="Pangilinan J."/>
            <person name="Ruiz-duenas F.J."/>
            <person name="Barrasa J.M."/>
            <person name="Sanchez-Garcia M."/>
            <person name="Camarero S."/>
            <person name="Miyauchi S."/>
            <person name="Serrano A."/>
            <person name="Linde D."/>
            <person name="Babiker R."/>
            <person name="Drula E."/>
            <person name="Ayuso-Fernandez I."/>
            <person name="Pacheco R."/>
            <person name="Padilla G."/>
            <person name="Ferreira P."/>
            <person name="Barriuso J."/>
            <person name="Kellner H."/>
            <person name="Castanera R."/>
            <person name="Alfaro M."/>
            <person name="Ramirez L."/>
            <person name="Pisabarro A.G."/>
            <person name="Kuo A."/>
            <person name="Tritt A."/>
            <person name="Lipzen A."/>
            <person name="He G."/>
            <person name="Yan M."/>
            <person name="Ng V."/>
            <person name="Cullen D."/>
            <person name="Martin F."/>
            <person name="Rosso M.-N."/>
            <person name="Henrissat B."/>
            <person name="Hibbett D."/>
            <person name="Martinez A.T."/>
            <person name="Grigoriev I.V."/>
        </authorList>
    </citation>
    <scope>NUCLEOTIDE SEQUENCE</scope>
    <source>
        <strain evidence="1">AH 44721</strain>
    </source>
</reference>
<name>A0A9P5TIQ4_GYMJU</name>
<organism evidence="1 2">
    <name type="scientific">Gymnopilus junonius</name>
    <name type="common">Spectacular rustgill mushroom</name>
    <name type="synonym">Gymnopilus spectabilis subsp. junonius</name>
    <dbReference type="NCBI Taxonomy" id="109634"/>
    <lineage>
        <taxon>Eukaryota</taxon>
        <taxon>Fungi</taxon>
        <taxon>Dikarya</taxon>
        <taxon>Basidiomycota</taxon>
        <taxon>Agaricomycotina</taxon>
        <taxon>Agaricomycetes</taxon>
        <taxon>Agaricomycetidae</taxon>
        <taxon>Agaricales</taxon>
        <taxon>Agaricineae</taxon>
        <taxon>Hymenogastraceae</taxon>
        <taxon>Gymnopilus</taxon>
    </lineage>
</organism>
<accession>A0A9P5TIQ4</accession>
<gene>
    <name evidence="1" type="ORF">CPB84DRAFT_1851245</name>
</gene>
<dbReference type="AlphaFoldDB" id="A0A9P5TIQ4"/>